<evidence type="ECO:0000313" key="1">
    <source>
        <dbReference type="EMBL" id="PDO10460.1"/>
    </source>
</evidence>
<comment type="caution">
    <text evidence="1">The sequence shown here is derived from an EMBL/GenBank/DDBJ whole genome shotgun (WGS) entry which is preliminary data.</text>
</comment>
<organism evidence="1 2">
    <name type="scientific">Candidatus Reconcilbacillus cellulovorans</name>
    <dbReference type="NCBI Taxonomy" id="1906605"/>
    <lineage>
        <taxon>Bacteria</taxon>
        <taxon>Bacillati</taxon>
        <taxon>Bacillota</taxon>
        <taxon>Bacilli</taxon>
        <taxon>Bacillales</taxon>
        <taxon>Paenibacillaceae</taxon>
        <taxon>Candidatus Reconcilbacillus</taxon>
    </lineage>
</organism>
<accession>A0A2A6DZZ4</accession>
<dbReference type="EMBL" id="MOXJ01000014">
    <property type="protein sequence ID" value="PDO10460.1"/>
    <property type="molecule type" value="Genomic_DNA"/>
</dbReference>
<name>A0A2A6DZZ4_9BACL</name>
<reference evidence="1 2" key="1">
    <citation type="submission" date="2016-12" db="EMBL/GenBank/DDBJ databases">
        <title>Candidatus Reconcilibacillus cellulovorans genome.</title>
        <authorList>
            <person name="Kolinko S."/>
            <person name="Wu Y.-W."/>
            <person name="Tachea F."/>
            <person name="Denzel E."/>
            <person name="Hiras J."/>
            <person name="Baecker N."/>
            <person name="Chan L.J."/>
            <person name="Eichorst S.A."/>
            <person name="Frey D."/>
            <person name="Adams P.D."/>
            <person name="Pray T."/>
            <person name="Tanjore D."/>
            <person name="Petzold C.J."/>
            <person name="Gladden J.M."/>
            <person name="Simmons B.A."/>
            <person name="Singer S.W."/>
        </authorList>
    </citation>
    <scope>NUCLEOTIDE SEQUENCE [LARGE SCALE GENOMIC DNA]</scope>
    <source>
        <strain evidence="1">JTherm</strain>
    </source>
</reference>
<dbReference type="Proteomes" id="UP000243688">
    <property type="component" value="Unassembled WGS sequence"/>
</dbReference>
<proteinExistence type="predicted"/>
<dbReference type="AlphaFoldDB" id="A0A2A6DZZ4"/>
<gene>
    <name evidence="1" type="ORF">BLM47_06925</name>
</gene>
<sequence>MFRFNGNFDRMINTRYHTVFKINPFSPKFTPFFILNSRIFKEIQINELIFMFFDRKYKIILRPYNNFTFFFSKLMNVSTF</sequence>
<evidence type="ECO:0000313" key="2">
    <source>
        <dbReference type="Proteomes" id="UP000243688"/>
    </source>
</evidence>
<protein>
    <submittedName>
        <fullName evidence="1">Uncharacterized protein</fullName>
    </submittedName>
</protein>